<dbReference type="Pfam" id="PF13286">
    <property type="entry name" value="HD_assoc"/>
    <property type="match status" value="1"/>
</dbReference>
<evidence type="ECO:0000256" key="1">
    <source>
        <dbReference type="ARBA" id="ARBA00022801"/>
    </source>
</evidence>
<dbReference type="NCBIfam" id="TIGR01353">
    <property type="entry name" value="dGTP_triPase"/>
    <property type="match status" value="1"/>
</dbReference>
<evidence type="ECO:0000313" key="4">
    <source>
        <dbReference type="Proteomes" id="UP000318017"/>
    </source>
</evidence>
<proteinExistence type="predicted"/>
<dbReference type="AlphaFoldDB" id="A0A518G9S3"/>
<dbReference type="Pfam" id="PF01966">
    <property type="entry name" value="HD"/>
    <property type="match status" value="1"/>
</dbReference>
<dbReference type="EC" id="3.1.5.1" evidence="3"/>
<dbReference type="KEGG" id="ahel:Q31a_36700"/>
<dbReference type="PANTHER" id="PTHR11373">
    <property type="entry name" value="DEOXYNUCLEOSIDE TRIPHOSPHATE TRIPHOSPHOHYDROLASE"/>
    <property type="match status" value="1"/>
</dbReference>
<dbReference type="PROSITE" id="PS51831">
    <property type="entry name" value="HD"/>
    <property type="match status" value="1"/>
</dbReference>
<reference evidence="3 4" key="1">
    <citation type="submission" date="2019-02" db="EMBL/GenBank/DDBJ databases">
        <title>Deep-cultivation of Planctomycetes and their phenomic and genomic characterization uncovers novel biology.</title>
        <authorList>
            <person name="Wiegand S."/>
            <person name="Jogler M."/>
            <person name="Boedeker C."/>
            <person name="Pinto D."/>
            <person name="Vollmers J."/>
            <person name="Rivas-Marin E."/>
            <person name="Kohn T."/>
            <person name="Peeters S.H."/>
            <person name="Heuer A."/>
            <person name="Rast P."/>
            <person name="Oberbeckmann S."/>
            <person name="Bunk B."/>
            <person name="Jeske O."/>
            <person name="Meyerdierks A."/>
            <person name="Storesund J.E."/>
            <person name="Kallscheuer N."/>
            <person name="Luecker S."/>
            <person name="Lage O.M."/>
            <person name="Pohl T."/>
            <person name="Merkel B.J."/>
            <person name="Hornburger P."/>
            <person name="Mueller R.-W."/>
            <person name="Bruemmer F."/>
            <person name="Labrenz M."/>
            <person name="Spormann A.M."/>
            <person name="Op den Camp H."/>
            <person name="Overmann J."/>
            <person name="Amann R."/>
            <person name="Jetten M.S.M."/>
            <person name="Mascher T."/>
            <person name="Medema M.H."/>
            <person name="Devos D.P."/>
            <person name="Kaster A.-K."/>
            <person name="Ovreas L."/>
            <person name="Rohde M."/>
            <person name="Galperin M.Y."/>
            <person name="Jogler C."/>
        </authorList>
    </citation>
    <scope>NUCLEOTIDE SEQUENCE [LARGE SCALE GENOMIC DNA]</scope>
    <source>
        <strain evidence="3 4">Q31a</strain>
    </source>
</reference>
<organism evidence="3 4">
    <name type="scientific">Aureliella helgolandensis</name>
    <dbReference type="NCBI Taxonomy" id="2527968"/>
    <lineage>
        <taxon>Bacteria</taxon>
        <taxon>Pseudomonadati</taxon>
        <taxon>Planctomycetota</taxon>
        <taxon>Planctomycetia</taxon>
        <taxon>Pirellulales</taxon>
        <taxon>Pirellulaceae</taxon>
        <taxon>Aureliella</taxon>
    </lineage>
</organism>
<dbReference type="PANTHER" id="PTHR11373:SF43">
    <property type="entry name" value="DEOXYGUANOSINETRIPHOSPHATE TRIPHOSPHOHYDROLASE-LIKE PROTEIN"/>
    <property type="match status" value="1"/>
</dbReference>
<dbReference type="InterPro" id="IPR003607">
    <property type="entry name" value="HD/PDEase_dom"/>
</dbReference>
<dbReference type="Proteomes" id="UP000318017">
    <property type="component" value="Chromosome"/>
</dbReference>
<dbReference type="Gene3D" id="1.10.3210.10">
    <property type="entry name" value="Hypothetical protein af1432"/>
    <property type="match status" value="1"/>
</dbReference>
<dbReference type="RefSeq" id="WP_145080280.1">
    <property type="nucleotide sequence ID" value="NZ_CP036298.1"/>
</dbReference>
<dbReference type="CDD" id="cd00077">
    <property type="entry name" value="HDc"/>
    <property type="match status" value="1"/>
</dbReference>
<keyword evidence="4" id="KW-1185">Reference proteome</keyword>
<keyword evidence="1 3" id="KW-0378">Hydrolase</keyword>
<sequence length="376" mass="42576">MSNECEWKRREEFLLASYAMFAKDTLGRRYDEPLHPHRSPFQRDRDRVLHSAAFRRLSGKMQVFTGEMGDYHRTRLTHTHEVATVARTIGRVLRLNEDLIEALALLHDIGHPPFGHSGEDALSHCLEAKGGFSHNRFALTLAEQLETRYTTYSGLNLSREVLAGQDFRITHEGNTPLLEVQVVDLSDSIAYNAHDVDDALTLGLIRFQQLQGLDLVRRALEWGSAKVHAASELGLRQALVHSLIDVQVVDLLETAGERLQAIEGLDSLSARQLEVELAQSPVIASERQQLAQFLFENVYRHPDLVAIRKLAAKRVSRLFHALVERPQMLPVRFRDLAQRSSVEMATGYYIAGMTDRFCDAQYRSLIELGGTEAVDW</sequence>
<dbReference type="OrthoDB" id="9803619at2"/>
<accession>A0A518G9S3</accession>
<dbReference type="SUPFAM" id="SSF109604">
    <property type="entry name" value="HD-domain/PDEase-like"/>
    <property type="match status" value="1"/>
</dbReference>
<dbReference type="GO" id="GO:0006203">
    <property type="term" value="P:dGTP catabolic process"/>
    <property type="evidence" value="ECO:0007669"/>
    <property type="project" value="TreeGrafter"/>
</dbReference>
<feature type="domain" description="HD" evidence="2">
    <location>
        <begin position="75"/>
        <end position="192"/>
    </location>
</feature>
<evidence type="ECO:0000259" key="2">
    <source>
        <dbReference type="PROSITE" id="PS51831"/>
    </source>
</evidence>
<evidence type="ECO:0000313" key="3">
    <source>
        <dbReference type="EMBL" id="QDV25345.1"/>
    </source>
</evidence>
<name>A0A518G9S3_9BACT</name>
<dbReference type="EMBL" id="CP036298">
    <property type="protein sequence ID" value="QDV25345.1"/>
    <property type="molecule type" value="Genomic_DNA"/>
</dbReference>
<gene>
    <name evidence="3" type="primary">dgt</name>
    <name evidence="3" type="ORF">Q31a_36700</name>
</gene>
<dbReference type="InterPro" id="IPR026875">
    <property type="entry name" value="PHydrolase_assoc_dom"/>
</dbReference>
<dbReference type="SMART" id="SM00471">
    <property type="entry name" value="HDc"/>
    <property type="match status" value="1"/>
</dbReference>
<dbReference type="GO" id="GO:0008832">
    <property type="term" value="F:dGTPase activity"/>
    <property type="evidence" value="ECO:0007669"/>
    <property type="project" value="UniProtKB-EC"/>
</dbReference>
<dbReference type="InterPro" id="IPR006674">
    <property type="entry name" value="HD_domain"/>
</dbReference>
<dbReference type="InterPro" id="IPR050135">
    <property type="entry name" value="dGTPase-like"/>
</dbReference>
<dbReference type="InterPro" id="IPR006261">
    <property type="entry name" value="dGTPase"/>
</dbReference>
<protein>
    <submittedName>
        <fullName evidence="3">Deoxyguanosinetriphosphate triphosphohydrolase</fullName>
        <ecNumber evidence="3">3.1.5.1</ecNumber>
    </submittedName>
</protein>